<evidence type="ECO:0000256" key="5">
    <source>
        <dbReference type="RuleBase" id="RU363094"/>
    </source>
</evidence>
<evidence type="ECO:0000313" key="7">
    <source>
        <dbReference type="EMBL" id="KLT72613.1"/>
    </source>
</evidence>
<dbReference type="InterPro" id="IPR050680">
    <property type="entry name" value="YpeA/RimI_acetyltransf"/>
</dbReference>
<dbReference type="OrthoDB" id="9796919at2"/>
<reference evidence="7 8" key="1">
    <citation type="submission" date="2014-11" db="EMBL/GenBank/DDBJ databases">
        <title>Genome of a novel goose pathogen.</title>
        <authorList>
            <person name="Hansen C.M."/>
            <person name="Hueffer K."/>
            <person name="Choi S.C."/>
        </authorList>
    </citation>
    <scope>NUCLEOTIDE SEQUENCE [LARGE SCALE GENOMIC DNA]</scope>
    <source>
        <strain evidence="7 8">KH1503</strain>
    </source>
</reference>
<dbReference type="AlphaFoldDB" id="A0A0J1C2S9"/>
<keyword evidence="3 7" id="KW-0808">Transferase</keyword>
<dbReference type="RefSeq" id="WP_047761196.1">
    <property type="nucleotide sequence ID" value="NZ_CP091510.1"/>
</dbReference>
<dbReference type="GO" id="GO:0005737">
    <property type="term" value="C:cytoplasm"/>
    <property type="evidence" value="ECO:0007669"/>
    <property type="project" value="UniProtKB-SubCell"/>
</dbReference>
<dbReference type="PROSITE" id="PS51186">
    <property type="entry name" value="GNAT"/>
    <property type="match status" value="1"/>
</dbReference>
<comment type="caution">
    <text evidence="7">The sequence shown here is derived from an EMBL/GenBank/DDBJ whole genome shotgun (WGS) entry which is preliminary data.</text>
</comment>
<dbReference type="SUPFAM" id="SSF55729">
    <property type="entry name" value="Acyl-CoA N-acyltransferases (Nat)"/>
    <property type="match status" value="1"/>
</dbReference>
<evidence type="ECO:0000256" key="2">
    <source>
        <dbReference type="ARBA" id="ARBA00022490"/>
    </source>
</evidence>
<keyword evidence="4" id="KW-0012">Acyltransferase</keyword>
<accession>A0A0J1C2S9</accession>
<dbReference type="PATRIC" id="fig|1470200.3.peg.250"/>
<dbReference type="Pfam" id="PF00583">
    <property type="entry name" value="Acetyltransf_1"/>
    <property type="match status" value="1"/>
</dbReference>
<name>A0A0J1C2S9_9NEIS</name>
<protein>
    <recommendedName>
        <fullName evidence="5">[Ribosomal protein bS18]-alanine N-acetyltransferase</fullName>
        <ecNumber evidence="5">2.3.1.266</ecNumber>
    </recommendedName>
</protein>
<dbReference type="Proteomes" id="UP000036027">
    <property type="component" value="Unassembled WGS sequence"/>
</dbReference>
<keyword evidence="8" id="KW-1185">Reference proteome</keyword>
<keyword evidence="2 5" id="KW-0963">Cytoplasm</keyword>
<dbReference type="PANTHER" id="PTHR43420">
    <property type="entry name" value="ACETYLTRANSFERASE"/>
    <property type="match status" value="1"/>
</dbReference>
<evidence type="ECO:0000313" key="8">
    <source>
        <dbReference type="Proteomes" id="UP000036027"/>
    </source>
</evidence>
<evidence type="ECO:0000256" key="1">
    <source>
        <dbReference type="ARBA" id="ARBA00005395"/>
    </source>
</evidence>
<dbReference type="PANTHER" id="PTHR43420:SF44">
    <property type="entry name" value="ACETYLTRANSFERASE YPEA"/>
    <property type="match status" value="1"/>
</dbReference>
<evidence type="ECO:0000256" key="4">
    <source>
        <dbReference type="ARBA" id="ARBA00023315"/>
    </source>
</evidence>
<gene>
    <name evidence="7" type="ORF">PL75_06905</name>
</gene>
<dbReference type="InterPro" id="IPR016181">
    <property type="entry name" value="Acyl_CoA_acyltransferase"/>
</dbReference>
<dbReference type="Gene3D" id="3.40.630.30">
    <property type="match status" value="1"/>
</dbReference>
<dbReference type="EMBL" id="JTDO01000010">
    <property type="protein sequence ID" value="KLT72613.1"/>
    <property type="molecule type" value="Genomic_DNA"/>
</dbReference>
<sequence length="148" mass="17233">MWEIRRAIEADCRALANLDATGNPSPWTDKQFQTALYNRHNEIWVIENKQTLAGFIVWQTIADESELHLLAVNPAFRRLGLASKLLQKWFEKIKEQTVKRCLLEVRAGNQAAQALYVKHGFCECGRRRHYYSLPDGNREDAVWMEKIC</sequence>
<feature type="domain" description="N-acetyltransferase" evidence="6">
    <location>
        <begin position="2"/>
        <end position="148"/>
    </location>
</feature>
<dbReference type="GO" id="GO:0008999">
    <property type="term" value="F:protein-N-terminal-alanine acetyltransferase activity"/>
    <property type="evidence" value="ECO:0007669"/>
    <property type="project" value="UniProtKB-EC"/>
</dbReference>
<dbReference type="EC" id="2.3.1.266" evidence="5"/>
<comment type="catalytic activity">
    <reaction evidence="5">
        <text>N-terminal L-alanyl-[ribosomal protein bS18] + acetyl-CoA = N-terminal N(alpha)-acetyl-L-alanyl-[ribosomal protein bS18] + CoA + H(+)</text>
        <dbReference type="Rhea" id="RHEA:43756"/>
        <dbReference type="Rhea" id="RHEA-COMP:10676"/>
        <dbReference type="Rhea" id="RHEA-COMP:10677"/>
        <dbReference type="ChEBI" id="CHEBI:15378"/>
        <dbReference type="ChEBI" id="CHEBI:57287"/>
        <dbReference type="ChEBI" id="CHEBI:57288"/>
        <dbReference type="ChEBI" id="CHEBI:64718"/>
        <dbReference type="ChEBI" id="CHEBI:83683"/>
        <dbReference type="EC" id="2.3.1.266"/>
    </reaction>
</comment>
<dbReference type="InterPro" id="IPR006464">
    <property type="entry name" value="AcTrfase_RimI/Ard1"/>
</dbReference>
<dbReference type="CDD" id="cd04301">
    <property type="entry name" value="NAT_SF"/>
    <property type="match status" value="1"/>
</dbReference>
<dbReference type="NCBIfam" id="TIGR01575">
    <property type="entry name" value="rimI"/>
    <property type="match status" value="1"/>
</dbReference>
<dbReference type="STRING" id="1470200.PL75_06905"/>
<comment type="function">
    <text evidence="5">Acetylates the N-terminal alanine of ribosomal protein bS18.</text>
</comment>
<comment type="similarity">
    <text evidence="1 5">Belongs to the acetyltransferase family. RimI subfamily.</text>
</comment>
<comment type="subcellular location">
    <subcellularLocation>
        <location evidence="5">Cytoplasm</location>
    </subcellularLocation>
</comment>
<dbReference type="InterPro" id="IPR000182">
    <property type="entry name" value="GNAT_dom"/>
</dbReference>
<organism evidence="7 8">
    <name type="scientific">Neisseria arctica</name>
    <dbReference type="NCBI Taxonomy" id="1470200"/>
    <lineage>
        <taxon>Bacteria</taxon>
        <taxon>Pseudomonadati</taxon>
        <taxon>Pseudomonadota</taxon>
        <taxon>Betaproteobacteria</taxon>
        <taxon>Neisseriales</taxon>
        <taxon>Neisseriaceae</taxon>
        <taxon>Neisseria</taxon>
    </lineage>
</organism>
<evidence type="ECO:0000259" key="6">
    <source>
        <dbReference type="PROSITE" id="PS51186"/>
    </source>
</evidence>
<evidence type="ECO:0000256" key="3">
    <source>
        <dbReference type="ARBA" id="ARBA00022679"/>
    </source>
</evidence>
<proteinExistence type="inferred from homology"/>